<name>A0ABX8JXD7_9ENTR</name>
<dbReference type="RefSeq" id="WP_207292070.1">
    <property type="nucleotide sequence ID" value="NZ_CP071383.1"/>
</dbReference>
<keyword evidence="2" id="KW-1185">Reference proteome</keyword>
<protein>
    <submittedName>
        <fullName evidence="1">Anti-adapter protein iraM</fullName>
    </submittedName>
</protein>
<evidence type="ECO:0000313" key="2">
    <source>
        <dbReference type="Proteomes" id="UP000683497"/>
    </source>
</evidence>
<dbReference type="InterPro" id="IPR044854">
    <property type="entry name" value="IraM/PmrD"/>
</dbReference>
<reference evidence="1 2" key="1">
    <citation type="submission" date="2021-06" db="EMBL/GenBank/DDBJ databases">
        <title>Leclercia pneumoniae sp. nov.</title>
        <authorList>
            <person name="Hoenemann M."/>
            <person name="Viehweger A."/>
            <person name="Dietze N."/>
        </authorList>
    </citation>
    <scope>NUCLEOTIDE SEQUENCE [LARGE SCALE GENOMIC DNA]</scope>
    <source>
        <strain evidence="2">49125</strain>
    </source>
</reference>
<accession>A0ABX8JXD7</accession>
<dbReference type="EMBL" id="CP076838">
    <property type="protein sequence ID" value="QWW80927.1"/>
    <property type="molecule type" value="Genomic_DNA"/>
</dbReference>
<sequence>MYWVVENRMVCPATGTIFVHVLTVKNIRMIVWYKGDYFISVGSILVTGPFGIAVDGTLRELHILRVFPYKDALWSEFLAGTRCPGNSGALITHCKRRPFCAFSLCPWGARDC</sequence>
<gene>
    <name evidence="1" type="ORF">KQ929_06760</name>
</gene>
<proteinExistence type="predicted"/>
<evidence type="ECO:0000313" key="1">
    <source>
        <dbReference type="EMBL" id="QWW80927.1"/>
    </source>
</evidence>
<dbReference type="Proteomes" id="UP000683497">
    <property type="component" value="Chromosome"/>
</dbReference>
<dbReference type="Pfam" id="PF11183">
    <property type="entry name" value="PmrD"/>
    <property type="match status" value="1"/>
</dbReference>
<organism evidence="1 2">
    <name type="scientific">Leclercia pneumoniae</name>
    <dbReference type="NCBI Taxonomy" id="2815358"/>
    <lineage>
        <taxon>Bacteria</taxon>
        <taxon>Pseudomonadati</taxon>
        <taxon>Pseudomonadota</taxon>
        <taxon>Gammaproteobacteria</taxon>
        <taxon>Enterobacterales</taxon>
        <taxon>Enterobacteriaceae</taxon>
        <taxon>Leclercia</taxon>
    </lineage>
</organism>